<name>A0AA48I206_9FIRM</name>
<keyword evidence="1" id="KW-0472">Membrane</keyword>
<dbReference type="KEGG" id="ips:CfP315_0935"/>
<protein>
    <submittedName>
        <fullName evidence="2">Uncharacterized protein</fullName>
    </submittedName>
</protein>
<keyword evidence="1" id="KW-0812">Transmembrane</keyword>
<feature type="transmembrane region" description="Helical" evidence="1">
    <location>
        <begin position="21"/>
        <end position="40"/>
    </location>
</feature>
<accession>A0AA48I206</accession>
<reference evidence="2" key="1">
    <citation type="journal article" date="2023" name="ISME J.">
        <title>Emergence of putative energy parasites within Clostridia revealed by genome analysis of a novel endosymbiotic clade.</title>
        <authorList>
            <person name="Takahashi K."/>
            <person name="Kuwahara H."/>
            <person name="Horikawa Y."/>
            <person name="Izawa K."/>
            <person name="Kato D."/>
            <person name="Inagaki T."/>
            <person name="Yuki M."/>
            <person name="Ohkuma M."/>
            <person name="Hongoh Y."/>
        </authorList>
    </citation>
    <scope>NUCLEOTIDE SEQUENCE</scope>
    <source>
        <strain evidence="2">CfP3-15</strain>
    </source>
</reference>
<organism evidence="2">
    <name type="scientific">Candidatus Improbicoccus pseudotrichonymphae</name>
    <dbReference type="NCBI Taxonomy" id="3033792"/>
    <lineage>
        <taxon>Bacteria</taxon>
        <taxon>Bacillati</taxon>
        <taxon>Bacillota</taxon>
        <taxon>Clostridia</taxon>
        <taxon>Candidatus Improbicoccus</taxon>
    </lineage>
</organism>
<keyword evidence="1" id="KW-1133">Transmembrane helix</keyword>
<evidence type="ECO:0000256" key="1">
    <source>
        <dbReference type="SAM" id="Phobius"/>
    </source>
</evidence>
<proteinExistence type="predicted"/>
<dbReference type="Proteomes" id="UP001337580">
    <property type="component" value="Chromosome"/>
</dbReference>
<sequence length="273" mass="30390">MKKEKISNNENNKKISKNNKIISSILAIVMCCQPLVGAFVSDSQLVDNKKTVEITEDKNENKDESKKGDAIDKSKWFSILVKTIAGISVLGVCALVIYDEIKSNEDKLLKDEPGVTEPKTGPGEVKIGGLNYFTHNIGEETENGEGFENLVIGESDWGIHDFTNEVSKNVGSVNLRVSVNFNSESEIQNLSNYSKFIVAAIKGGDFLSAYLRENKVSSDVDNITLYARKLLMEQKDGSKFRLINVCVRIRLGRFGYQSAYFLISQELAPYLKV</sequence>
<evidence type="ECO:0000313" key="2">
    <source>
        <dbReference type="EMBL" id="BED92312.1"/>
    </source>
</evidence>
<feature type="transmembrane region" description="Helical" evidence="1">
    <location>
        <begin position="76"/>
        <end position="98"/>
    </location>
</feature>
<dbReference type="AlphaFoldDB" id="A0AA48I206"/>
<dbReference type="EMBL" id="AP027924">
    <property type="protein sequence ID" value="BED92312.1"/>
    <property type="molecule type" value="Genomic_DNA"/>
</dbReference>
<gene>
    <name evidence="2" type="ORF">CfP315_0935</name>
</gene>